<dbReference type="SMART" id="SM00220">
    <property type="entry name" value="S_TKc"/>
    <property type="match status" value="1"/>
</dbReference>
<dbReference type="EC" id="2.7.11.1" evidence="2"/>
<protein>
    <recommendedName>
        <fullName evidence="2">non-specific serine/threonine protein kinase</fullName>
        <ecNumber evidence="2">2.7.11.1</ecNumber>
    </recommendedName>
</protein>
<evidence type="ECO:0000313" key="13">
    <source>
        <dbReference type="EMBL" id="KAG2183081.1"/>
    </source>
</evidence>
<dbReference type="EMBL" id="JAEPRA010000007">
    <property type="protein sequence ID" value="KAG2183081.1"/>
    <property type="molecule type" value="Genomic_DNA"/>
</dbReference>
<comment type="catalytic activity">
    <reaction evidence="8">
        <text>L-threonyl-[protein] + ATP = O-phospho-L-threonyl-[protein] + ADP + H(+)</text>
        <dbReference type="Rhea" id="RHEA:46608"/>
        <dbReference type="Rhea" id="RHEA-COMP:11060"/>
        <dbReference type="Rhea" id="RHEA-COMP:11605"/>
        <dbReference type="ChEBI" id="CHEBI:15378"/>
        <dbReference type="ChEBI" id="CHEBI:30013"/>
        <dbReference type="ChEBI" id="CHEBI:30616"/>
        <dbReference type="ChEBI" id="CHEBI:61977"/>
        <dbReference type="ChEBI" id="CHEBI:456216"/>
        <dbReference type="EC" id="2.7.11.1"/>
    </reaction>
</comment>
<keyword evidence="3 11" id="KW-0723">Serine/threonine-protein kinase</keyword>
<dbReference type="InterPro" id="IPR011009">
    <property type="entry name" value="Kinase-like_dom_sf"/>
</dbReference>
<comment type="caution">
    <text evidence="13">The sequence shown here is derived from an EMBL/GenBank/DDBJ whole genome shotgun (WGS) entry which is preliminary data.</text>
</comment>
<feature type="domain" description="Protein kinase" evidence="12">
    <location>
        <begin position="186"/>
        <end position="436"/>
    </location>
</feature>
<keyword evidence="7 10" id="KW-0067">ATP-binding</keyword>
<comment type="similarity">
    <text evidence="1">Belongs to the protein kinase superfamily. STE Ser/Thr protein kinase family. STE20 subfamily.</text>
</comment>
<dbReference type="PROSITE" id="PS00107">
    <property type="entry name" value="PROTEIN_KINASE_ATP"/>
    <property type="match status" value="1"/>
</dbReference>
<dbReference type="OrthoDB" id="2914378at2759"/>
<dbReference type="PANTHER" id="PTHR48012:SF10">
    <property type="entry name" value="FI20177P1"/>
    <property type="match status" value="1"/>
</dbReference>
<gene>
    <name evidence="13" type="ORF">INT44_006062</name>
</gene>
<reference evidence="13" key="1">
    <citation type="submission" date="2020-12" db="EMBL/GenBank/DDBJ databases">
        <title>Metabolic potential, ecology and presence of endohyphal bacteria is reflected in genomic diversity of Mucoromycotina.</title>
        <authorList>
            <person name="Muszewska A."/>
            <person name="Okrasinska A."/>
            <person name="Steczkiewicz K."/>
            <person name="Drgas O."/>
            <person name="Orlowska M."/>
            <person name="Perlinska-Lenart U."/>
            <person name="Aleksandrzak-Piekarczyk T."/>
            <person name="Szatraj K."/>
            <person name="Zielenkiewicz U."/>
            <person name="Pilsyk S."/>
            <person name="Malc E."/>
            <person name="Mieczkowski P."/>
            <person name="Kruszewska J.S."/>
            <person name="Biernat P."/>
            <person name="Pawlowska J."/>
        </authorList>
    </citation>
    <scope>NUCLEOTIDE SEQUENCE</scope>
    <source>
        <strain evidence="13">WA0000051536</strain>
    </source>
</reference>
<dbReference type="Proteomes" id="UP000612746">
    <property type="component" value="Unassembled WGS sequence"/>
</dbReference>
<dbReference type="InterPro" id="IPR017441">
    <property type="entry name" value="Protein_kinase_ATP_BS"/>
</dbReference>
<dbReference type="GO" id="GO:0005737">
    <property type="term" value="C:cytoplasm"/>
    <property type="evidence" value="ECO:0007669"/>
    <property type="project" value="TreeGrafter"/>
</dbReference>
<keyword evidence="4" id="KW-0808">Transferase</keyword>
<evidence type="ECO:0000256" key="4">
    <source>
        <dbReference type="ARBA" id="ARBA00022679"/>
    </source>
</evidence>
<dbReference type="Gene3D" id="3.30.200.20">
    <property type="entry name" value="Phosphorylase Kinase, domain 1"/>
    <property type="match status" value="1"/>
</dbReference>
<comment type="catalytic activity">
    <reaction evidence="9">
        <text>L-seryl-[protein] + ATP = O-phospho-L-seryl-[protein] + ADP + H(+)</text>
        <dbReference type="Rhea" id="RHEA:17989"/>
        <dbReference type="Rhea" id="RHEA-COMP:9863"/>
        <dbReference type="Rhea" id="RHEA-COMP:11604"/>
        <dbReference type="ChEBI" id="CHEBI:15378"/>
        <dbReference type="ChEBI" id="CHEBI:29999"/>
        <dbReference type="ChEBI" id="CHEBI:30616"/>
        <dbReference type="ChEBI" id="CHEBI:83421"/>
        <dbReference type="ChEBI" id="CHEBI:456216"/>
        <dbReference type="EC" id="2.7.11.1"/>
    </reaction>
</comment>
<evidence type="ECO:0000313" key="14">
    <source>
        <dbReference type="Proteomes" id="UP000612746"/>
    </source>
</evidence>
<dbReference type="AlphaFoldDB" id="A0A8H7UET5"/>
<dbReference type="PROSITE" id="PS50011">
    <property type="entry name" value="PROTEIN_KINASE_DOM"/>
    <property type="match status" value="1"/>
</dbReference>
<evidence type="ECO:0000256" key="8">
    <source>
        <dbReference type="ARBA" id="ARBA00047899"/>
    </source>
</evidence>
<evidence type="ECO:0000256" key="7">
    <source>
        <dbReference type="ARBA" id="ARBA00022840"/>
    </source>
</evidence>
<evidence type="ECO:0000256" key="6">
    <source>
        <dbReference type="ARBA" id="ARBA00022777"/>
    </source>
</evidence>
<evidence type="ECO:0000259" key="12">
    <source>
        <dbReference type="PROSITE" id="PS50011"/>
    </source>
</evidence>
<name>A0A8H7UET5_9FUNG</name>
<accession>A0A8H7UET5</accession>
<sequence>MQSVTALANTQRYRYQFDREERELLKHSVVNTLKQSKSFPEVCSSQDAMNRASAMSKRRSTGQLRRSSQYSCYSSTKTIRTVASQMSLNSRGKEIWRAPGVCEIPDILGKAFLRPELPTASETTLTLREPNAAKCISRRPWLPPNPHADIPALPPLVRSENEFQRAIRKSLPKVRVPNVTNPKALYTNFSEVGTGVNGSVLKATHCQKRSLRVAIKRCRLDPDKEYRAAILRELRIMSSGHANLIRLREAFVWRDDVWMTMDLMKCSVFAVLCQRGIPEDFTVYIASETLKALYYLHSKGYIHRDIKCENLLIGWNGEVKLADFGLATRSNRRNCDRLGTAKWMAPEVIREQYYDETIDMWSLGITIIEMMDRVPPHYRIKDEYELFETVLTEPSPTFTYSYPSMYMRGLVAWLLDEDPRTRPSARDVILEIDAHIQSNLLRTSTPDQFTNFLYQVLP</sequence>
<dbReference type="GO" id="GO:0005524">
    <property type="term" value="F:ATP binding"/>
    <property type="evidence" value="ECO:0007669"/>
    <property type="project" value="UniProtKB-UniRule"/>
</dbReference>
<dbReference type="GO" id="GO:0004674">
    <property type="term" value="F:protein serine/threonine kinase activity"/>
    <property type="evidence" value="ECO:0007669"/>
    <property type="project" value="UniProtKB-KW"/>
</dbReference>
<dbReference type="InterPro" id="IPR000719">
    <property type="entry name" value="Prot_kinase_dom"/>
</dbReference>
<organism evidence="13 14">
    <name type="scientific">Umbelopsis vinacea</name>
    <dbReference type="NCBI Taxonomy" id="44442"/>
    <lineage>
        <taxon>Eukaryota</taxon>
        <taxon>Fungi</taxon>
        <taxon>Fungi incertae sedis</taxon>
        <taxon>Mucoromycota</taxon>
        <taxon>Mucoromycotina</taxon>
        <taxon>Umbelopsidomycetes</taxon>
        <taxon>Umbelopsidales</taxon>
        <taxon>Umbelopsidaceae</taxon>
        <taxon>Umbelopsis</taxon>
    </lineage>
</organism>
<evidence type="ECO:0000256" key="10">
    <source>
        <dbReference type="PROSITE-ProRule" id="PRU10141"/>
    </source>
</evidence>
<dbReference type="PANTHER" id="PTHR48012">
    <property type="entry name" value="STERILE20-LIKE KINASE, ISOFORM B-RELATED"/>
    <property type="match status" value="1"/>
</dbReference>
<proteinExistence type="inferred from homology"/>
<keyword evidence="14" id="KW-1185">Reference proteome</keyword>
<evidence type="ECO:0000256" key="1">
    <source>
        <dbReference type="ARBA" id="ARBA00008874"/>
    </source>
</evidence>
<evidence type="ECO:0000256" key="9">
    <source>
        <dbReference type="ARBA" id="ARBA00048679"/>
    </source>
</evidence>
<keyword evidence="5 10" id="KW-0547">Nucleotide-binding</keyword>
<evidence type="ECO:0000256" key="3">
    <source>
        <dbReference type="ARBA" id="ARBA00022527"/>
    </source>
</evidence>
<dbReference type="PROSITE" id="PS00108">
    <property type="entry name" value="PROTEIN_KINASE_ST"/>
    <property type="match status" value="1"/>
</dbReference>
<feature type="binding site" evidence="10">
    <location>
        <position position="216"/>
    </location>
    <ligand>
        <name>ATP</name>
        <dbReference type="ChEBI" id="CHEBI:30616"/>
    </ligand>
</feature>
<evidence type="ECO:0000256" key="2">
    <source>
        <dbReference type="ARBA" id="ARBA00012513"/>
    </source>
</evidence>
<evidence type="ECO:0000256" key="5">
    <source>
        <dbReference type="ARBA" id="ARBA00022741"/>
    </source>
</evidence>
<dbReference type="InterPro" id="IPR050629">
    <property type="entry name" value="STE20/SPS1-PAK"/>
</dbReference>
<dbReference type="Gene3D" id="1.10.510.10">
    <property type="entry name" value="Transferase(Phosphotransferase) domain 1"/>
    <property type="match status" value="1"/>
</dbReference>
<evidence type="ECO:0000256" key="11">
    <source>
        <dbReference type="RuleBase" id="RU000304"/>
    </source>
</evidence>
<dbReference type="Pfam" id="PF00069">
    <property type="entry name" value="Pkinase"/>
    <property type="match status" value="1"/>
</dbReference>
<dbReference type="SUPFAM" id="SSF56112">
    <property type="entry name" value="Protein kinase-like (PK-like)"/>
    <property type="match status" value="1"/>
</dbReference>
<keyword evidence="6" id="KW-0418">Kinase</keyword>
<dbReference type="InterPro" id="IPR008271">
    <property type="entry name" value="Ser/Thr_kinase_AS"/>
</dbReference>